<evidence type="ECO:0000313" key="2">
    <source>
        <dbReference type="EMBL" id="MDQ0158177.1"/>
    </source>
</evidence>
<evidence type="ECO:0000256" key="1">
    <source>
        <dbReference type="SAM" id="Phobius"/>
    </source>
</evidence>
<organism evidence="2 3">
    <name type="scientific">Alkalibacillus salilacus</name>
    <dbReference type="NCBI Taxonomy" id="284582"/>
    <lineage>
        <taxon>Bacteria</taxon>
        <taxon>Bacillati</taxon>
        <taxon>Bacillota</taxon>
        <taxon>Bacilli</taxon>
        <taxon>Bacillales</taxon>
        <taxon>Bacillaceae</taxon>
        <taxon>Alkalibacillus</taxon>
    </lineage>
</organism>
<keyword evidence="3" id="KW-1185">Reference proteome</keyword>
<gene>
    <name evidence="2" type="ORF">J2S77_000127</name>
</gene>
<feature type="transmembrane region" description="Helical" evidence="1">
    <location>
        <begin position="29"/>
        <end position="47"/>
    </location>
</feature>
<sequence>MDYRQAYVIPGGMFVGLGIGMFFDQAGAGVILGLGLGFLLSPIVGLFERRMSRDQPNK</sequence>
<keyword evidence="1" id="KW-0472">Membrane</keyword>
<comment type="caution">
    <text evidence="2">The sequence shown here is derived from an EMBL/GenBank/DDBJ whole genome shotgun (WGS) entry which is preliminary data.</text>
</comment>
<keyword evidence="1" id="KW-1133">Transmembrane helix</keyword>
<keyword evidence="1" id="KW-0812">Transmembrane</keyword>
<dbReference type="Proteomes" id="UP001224359">
    <property type="component" value="Unassembled WGS sequence"/>
</dbReference>
<accession>A0ABT9VB78</accession>
<name>A0ABT9VB78_9BACI</name>
<protein>
    <submittedName>
        <fullName evidence="2">Membrane protein</fullName>
    </submittedName>
</protein>
<dbReference type="EMBL" id="JAUSTQ010000001">
    <property type="protein sequence ID" value="MDQ0158177.1"/>
    <property type="molecule type" value="Genomic_DNA"/>
</dbReference>
<evidence type="ECO:0000313" key="3">
    <source>
        <dbReference type="Proteomes" id="UP001224359"/>
    </source>
</evidence>
<dbReference type="RefSeq" id="WP_306973684.1">
    <property type="nucleotide sequence ID" value="NZ_JAUSTQ010000001.1"/>
</dbReference>
<proteinExistence type="predicted"/>
<reference evidence="2 3" key="1">
    <citation type="submission" date="2023-07" db="EMBL/GenBank/DDBJ databases">
        <title>Genomic Encyclopedia of Type Strains, Phase IV (KMG-IV): sequencing the most valuable type-strain genomes for metagenomic binning, comparative biology and taxonomic classification.</title>
        <authorList>
            <person name="Goeker M."/>
        </authorList>
    </citation>
    <scope>NUCLEOTIDE SEQUENCE [LARGE SCALE GENOMIC DNA]</scope>
    <source>
        <strain evidence="2 3">DSM 16460</strain>
    </source>
</reference>
<feature type="transmembrane region" description="Helical" evidence="1">
    <location>
        <begin position="7"/>
        <end position="23"/>
    </location>
</feature>